<dbReference type="Proteomes" id="UP000784294">
    <property type="component" value="Unassembled WGS sequence"/>
</dbReference>
<keyword evidence="3" id="KW-1185">Reference proteome</keyword>
<feature type="region of interest" description="Disordered" evidence="1">
    <location>
        <begin position="57"/>
        <end position="81"/>
    </location>
</feature>
<evidence type="ECO:0000256" key="1">
    <source>
        <dbReference type="SAM" id="MobiDB-lite"/>
    </source>
</evidence>
<feature type="compositionally biased region" description="Basic and acidic residues" evidence="1">
    <location>
        <begin position="67"/>
        <end position="81"/>
    </location>
</feature>
<reference evidence="2" key="1">
    <citation type="submission" date="2018-11" db="EMBL/GenBank/DDBJ databases">
        <authorList>
            <consortium name="Pathogen Informatics"/>
        </authorList>
    </citation>
    <scope>NUCLEOTIDE SEQUENCE</scope>
</reference>
<dbReference type="OrthoDB" id="6256902at2759"/>
<evidence type="ECO:0000313" key="2">
    <source>
        <dbReference type="EMBL" id="VEL14759.1"/>
    </source>
</evidence>
<evidence type="ECO:0000313" key="3">
    <source>
        <dbReference type="Proteomes" id="UP000784294"/>
    </source>
</evidence>
<protein>
    <submittedName>
        <fullName evidence="2">Uncharacterized protein</fullName>
    </submittedName>
</protein>
<sequence>MNGYTLFTLVNKKKYGNIAPGMQPEDCIESGSKNRPWQALWSTLPEKSRREWKSKARRLLKQTQAHQKREAGDEGRRAAERRRLQSQLARSKTNTFALIDLAAHFQLLSERMTGLANQVSQYRVISNLAYTLNNSAVGSLAMVYRFMSNLFSSLL</sequence>
<comment type="caution">
    <text evidence="2">The sequence shown here is derived from an EMBL/GenBank/DDBJ whole genome shotgun (WGS) entry which is preliminary data.</text>
</comment>
<accession>A0A448WLI9</accession>
<dbReference type="EMBL" id="CAAALY010022272">
    <property type="protein sequence ID" value="VEL14759.1"/>
    <property type="molecule type" value="Genomic_DNA"/>
</dbReference>
<name>A0A448WLI9_9PLAT</name>
<organism evidence="2 3">
    <name type="scientific">Protopolystoma xenopodis</name>
    <dbReference type="NCBI Taxonomy" id="117903"/>
    <lineage>
        <taxon>Eukaryota</taxon>
        <taxon>Metazoa</taxon>
        <taxon>Spiralia</taxon>
        <taxon>Lophotrochozoa</taxon>
        <taxon>Platyhelminthes</taxon>
        <taxon>Monogenea</taxon>
        <taxon>Polyopisthocotylea</taxon>
        <taxon>Polystomatidea</taxon>
        <taxon>Polystomatidae</taxon>
        <taxon>Protopolystoma</taxon>
    </lineage>
</organism>
<gene>
    <name evidence="2" type="ORF">PXEA_LOCUS8199</name>
</gene>
<proteinExistence type="predicted"/>
<dbReference type="AlphaFoldDB" id="A0A448WLI9"/>